<feature type="compositionally biased region" description="Low complexity" evidence="1">
    <location>
        <begin position="157"/>
        <end position="174"/>
    </location>
</feature>
<proteinExistence type="predicted"/>
<feature type="compositionally biased region" description="Polar residues" evidence="1">
    <location>
        <begin position="19"/>
        <end position="33"/>
    </location>
</feature>
<evidence type="ECO:0000313" key="4">
    <source>
        <dbReference type="Proteomes" id="UP000031532"/>
    </source>
</evidence>
<keyword evidence="2" id="KW-1133">Transmembrane helix</keyword>
<sequence length="203" mass="21926">MSNLNSGNNYNREVRQESYQDASGNTHVNVTKTTESHDPYQHGYVHGRVAERSSQERASVVRDNENAARGLLLGILLTTIAALSAGVIWYLNQSPQASTSTPQPVLVPVPSDKPNTESSTVDRSSEKQTIIEKIKEVPVPVLQPPASTPQQNENTITPVPTQPETEAETTQLQQNNGATTESQTPSAESTLGQDTTTSESSSQ</sequence>
<evidence type="ECO:0000313" key="3">
    <source>
        <dbReference type="EMBL" id="NHC36592.1"/>
    </source>
</evidence>
<keyword evidence="2" id="KW-0472">Membrane</keyword>
<organism evidence="3 4">
    <name type="scientific">Scytonema millei VB511283</name>
    <dbReference type="NCBI Taxonomy" id="1245923"/>
    <lineage>
        <taxon>Bacteria</taxon>
        <taxon>Bacillati</taxon>
        <taxon>Cyanobacteriota</taxon>
        <taxon>Cyanophyceae</taxon>
        <taxon>Nostocales</taxon>
        <taxon>Scytonemataceae</taxon>
        <taxon>Scytonema</taxon>
    </lineage>
</organism>
<dbReference type="Proteomes" id="UP000031532">
    <property type="component" value="Unassembled WGS sequence"/>
</dbReference>
<accession>A0A9X5E7C0</accession>
<comment type="caution">
    <text evidence="3">The sequence shown here is derived from an EMBL/GenBank/DDBJ whole genome shotgun (WGS) entry which is preliminary data.</text>
</comment>
<protein>
    <submittedName>
        <fullName evidence="3">Uncharacterized protein</fullName>
    </submittedName>
</protein>
<feature type="compositionally biased region" description="Polar residues" evidence="1">
    <location>
        <begin position="1"/>
        <end position="11"/>
    </location>
</feature>
<feature type="region of interest" description="Disordered" evidence="1">
    <location>
        <begin position="1"/>
        <end position="41"/>
    </location>
</feature>
<gene>
    <name evidence="3" type="ORF">QH73_0018420</name>
</gene>
<feature type="compositionally biased region" description="Polar residues" evidence="1">
    <location>
        <begin position="175"/>
        <end position="203"/>
    </location>
</feature>
<dbReference type="RefSeq" id="WP_052290093.1">
    <property type="nucleotide sequence ID" value="NZ_JTJC03000005.1"/>
</dbReference>
<dbReference type="AlphaFoldDB" id="A0A9X5E7C0"/>
<name>A0A9X5E7C0_9CYAN</name>
<evidence type="ECO:0000256" key="2">
    <source>
        <dbReference type="SAM" id="Phobius"/>
    </source>
</evidence>
<feature type="transmembrane region" description="Helical" evidence="2">
    <location>
        <begin position="71"/>
        <end position="91"/>
    </location>
</feature>
<keyword evidence="4" id="KW-1185">Reference proteome</keyword>
<feature type="region of interest" description="Disordered" evidence="1">
    <location>
        <begin position="96"/>
        <end position="203"/>
    </location>
</feature>
<feature type="compositionally biased region" description="Basic and acidic residues" evidence="1">
    <location>
        <begin position="123"/>
        <end position="136"/>
    </location>
</feature>
<dbReference type="OrthoDB" id="427755at2"/>
<reference evidence="3 4" key="1">
    <citation type="journal article" date="2015" name="Genome Announc.">
        <title>Draft Genome Sequence of the Terrestrial Cyanobacterium Scytonema millei VB511283, Isolated from Eastern India.</title>
        <authorList>
            <person name="Sen D."/>
            <person name="Chandrababunaidu M.M."/>
            <person name="Singh D."/>
            <person name="Sanghi N."/>
            <person name="Ghorai A."/>
            <person name="Mishra G.P."/>
            <person name="Madduluri M."/>
            <person name="Adhikary S.P."/>
            <person name="Tripathy S."/>
        </authorList>
    </citation>
    <scope>NUCLEOTIDE SEQUENCE [LARGE SCALE GENOMIC DNA]</scope>
    <source>
        <strain evidence="3 4">VB511283</strain>
    </source>
</reference>
<keyword evidence="2" id="KW-0812">Transmembrane</keyword>
<evidence type="ECO:0000256" key="1">
    <source>
        <dbReference type="SAM" id="MobiDB-lite"/>
    </source>
</evidence>
<dbReference type="EMBL" id="JTJC03000005">
    <property type="protein sequence ID" value="NHC36592.1"/>
    <property type="molecule type" value="Genomic_DNA"/>
</dbReference>